<comment type="caution">
    <text evidence="1">The sequence shown here is derived from an EMBL/GenBank/DDBJ whole genome shotgun (WGS) entry which is preliminary data.</text>
</comment>
<reference evidence="1" key="1">
    <citation type="journal article" date="2014" name="Front. Microbiol.">
        <title>High frequency of phylogenetically diverse reductive dehalogenase-homologous genes in deep subseafloor sedimentary metagenomes.</title>
        <authorList>
            <person name="Kawai M."/>
            <person name="Futagami T."/>
            <person name="Toyoda A."/>
            <person name="Takaki Y."/>
            <person name="Nishi S."/>
            <person name="Hori S."/>
            <person name="Arai W."/>
            <person name="Tsubouchi T."/>
            <person name="Morono Y."/>
            <person name="Uchiyama I."/>
            <person name="Ito T."/>
            <person name="Fujiyama A."/>
            <person name="Inagaki F."/>
            <person name="Takami H."/>
        </authorList>
    </citation>
    <scope>NUCLEOTIDE SEQUENCE</scope>
    <source>
        <strain evidence="1">Expedition CK06-06</strain>
    </source>
</reference>
<organism evidence="1">
    <name type="scientific">marine sediment metagenome</name>
    <dbReference type="NCBI Taxonomy" id="412755"/>
    <lineage>
        <taxon>unclassified sequences</taxon>
        <taxon>metagenomes</taxon>
        <taxon>ecological metagenomes</taxon>
    </lineage>
</organism>
<evidence type="ECO:0000313" key="1">
    <source>
        <dbReference type="EMBL" id="GAG77706.1"/>
    </source>
</evidence>
<feature type="non-terminal residue" evidence="1">
    <location>
        <position position="296"/>
    </location>
</feature>
<dbReference type="AlphaFoldDB" id="X1BZY7"/>
<dbReference type="EMBL" id="BART01018759">
    <property type="protein sequence ID" value="GAG77706.1"/>
    <property type="molecule type" value="Genomic_DNA"/>
</dbReference>
<proteinExistence type="predicted"/>
<accession>X1BZY7</accession>
<name>X1BZY7_9ZZZZ</name>
<sequence>IEDVNTPLNEFIESGYVDFDEIGKLGIRVLEDLLFIELETLNVPDQLKTRLYNIKEALNSSLAYYSLIPPQYVTPLALNGITSITQLIKTDFSQLGDTMAVIEEDEYNLARRSVNLVDIITHKKTDSEFRVKLSSLRAFSPKQLEQIHKLGIDNVIDLYYRLDTERITKSLIKPIESVKRILEKPIALLPSVQEQFPQKIMLLYNAGLTSIIEFLYWPKNDLAELLEIKRYEISKYRKMNLGALKRKKNLGTPIENFVRIPEENIASLKEIGFDNIEDLYFNLKRYPDLIPDEIIP</sequence>
<gene>
    <name evidence="1" type="ORF">S01H4_35314</name>
</gene>
<protein>
    <submittedName>
        <fullName evidence="1">Uncharacterized protein</fullName>
    </submittedName>
</protein>
<feature type="non-terminal residue" evidence="1">
    <location>
        <position position="1"/>
    </location>
</feature>